<accession>A0A382BPK0</accession>
<dbReference type="AlphaFoldDB" id="A0A382BPK0"/>
<evidence type="ECO:0000313" key="2">
    <source>
        <dbReference type="EMBL" id="SVB15695.1"/>
    </source>
</evidence>
<protein>
    <submittedName>
        <fullName evidence="2">Uncharacterized protein</fullName>
    </submittedName>
</protein>
<gene>
    <name evidence="2" type="ORF">METZ01_LOCUS168549</name>
</gene>
<organism evidence="2">
    <name type="scientific">marine metagenome</name>
    <dbReference type="NCBI Taxonomy" id="408172"/>
    <lineage>
        <taxon>unclassified sequences</taxon>
        <taxon>metagenomes</taxon>
        <taxon>ecological metagenomes</taxon>
    </lineage>
</organism>
<proteinExistence type="predicted"/>
<name>A0A382BPK0_9ZZZZ</name>
<feature type="region of interest" description="Disordered" evidence="1">
    <location>
        <begin position="1"/>
        <end position="40"/>
    </location>
</feature>
<sequence>MVRALKIGAGQNELSTGKPADHAKTNKQPLRFTTKAPPGW</sequence>
<reference evidence="2" key="1">
    <citation type="submission" date="2018-05" db="EMBL/GenBank/DDBJ databases">
        <authorList>
            <person name="Lanie J.A."/>
            <person name="Ng W.-L."/>
            <person name="Kazmierczak K.M."/>
            <person name="Andrzejewski T.M."/>
            <person name="Davidsen T.M."/>
            <person name="Wayne K.J."/>
            <person name="Tettelin H."/>
            <person name="Glass J.I."/>
            <person name="Rusch D."/>
            <person name="Podicherti R."/>
            <person name="Tsui H.-C.T."/>
            <person name="Winkler M.E."/>
        </authorList>
    </citation>
    <scope>NUCLEOTIDE SEQUENCE</scope>
</reference>
<evidence type="ECO:0000256" key="1">
    <source>
        <dbReference type="SAM" id="MobiDB-lite"/>
    </source>
</evidence>
<dbReference type="EMBL" id="UINC01030767">
    <property type="protein sequence ID" value="SVB15695.1"/>
    <property type="molecule type" value="Genomic_DNA"/>
</dbReference>